<name>W3WXK8_PESFW</name>
<evidence type="ECO:0000313" key="1">
    <source>
        <dbReference type="EMBL" id="ETS77857.1"/>
    </source>
</evidence>
<dbReference type="Proteomes" id="UP000030651">
    <property type="component" value="Unassembled WGS sequence"/>
</dbReference>
<dbReference type="InParanoid" id="W3WXK8"/>
<dbReference type="GeneID" id="19274932"/>
<dbReference type="KEGG" id="pfy:PFICI_09919"/>
<proteinExistence type="predicted"/>
<dbReference type="AlphaFoldDB" id="W3WXK8"/>
<sequence length="275" mass="30587">MTRLRTTSPAPDPTYIEALFCIREAMPVINLPQNGTRNLWEMKIPTHLGISLILQSKCFNCSCVNILTGPFAERLELLAVKIGADSFTHFDGVLAMFSSGPLRVGNSHRRPGFQHLENEYHQYEYIPGYMADPPTARCVQALECIQRAWGSIYLSKDPGSGRMISKLRCTCSNGEVWLFIKATRPGVVYADLDGPGLFPGALKEAAKQGMDGSVDICGLSAYFDEVPPDYETRFYPEEQSPAPSFSSFSSWSQVTDSDLSLPSPAMDYRQDHGYY</sequence>
<organism evidence="1 2">
    <name type="scientific">Pestalotiopsis fici (strain W106-1 / CGMCC3.15140)</name>
    <dbReference type="NCBI Taxonomy" id="1229662"/>
    <lineage>
        <taxon>Eukaryota</taxon>
        <taxon>Fungi</taxon>
        <taxon>Dikarya</taxon>
        <taxon>Ascomycota</taxon>
        <taxon>Pezizomycotina</taxon>
        <taxon>Sordariomycetes</taxon>
        <taxon>Xylariomycetidae</taxon>
        <taxon>Amphisphaeriales</taxon>
        <taxon>Sporocadaceae</taxon>
        <taxon>Pestalotiopsis</taxon>
    </lineage>
</organism>
<reference evidence="2" key="1">
    <citation type="journal article" date="2015" name="BMC Genomics">
        <title>Genomic and transcriptomic analysis of the endophytic fungus Pestalotiopsis fici reveals its lifestyle and high potential for synthesis of natural products.</title>
        <authorList>
            <person name="Wang X."/>
            <person name="Zhang X."/>
            <person name="Liu L."/>
            <person name="Xiang M."/>
            <person name="Wang W."/>
            <person name="Sun X."/>
            <person name="Che Y."/>
            <person name="Guo L."/>
            <person name="Liu G."/>
            <person name="Guo L."/>
            <person name="Wang C."/>
            <person name="Yin W.B."/>
            <person name="Stadler M."/>
            <person name="Zhang X."/>
            <person name="Liu X."/>
        </authorList>
    </citation>
    <scope>NUCLEOTIDE SEQUENCE [LARGE SCALE GENOMIC DNA]</scope>
    <source>
        <strain evidence="2">W106-1 / CGMCC3.15140</strain>
    </source>
</reference>
<dbReference type="RefSeq" id="XP_007836691.1">
    <property type="nucleotide sequence ID" value="XM_007838500.1"/>
</dbReference>
<dbReference type="HOGENOM" id="CLU_1012327_0_0_1"/>
<keyword evidence="2" id="KW-1185">Reference proteome</keyword>
<dbReference type="EMBL" id="KI912115">
    <property type="protein sequence ID" value="ETS77857.1"/>
    <property type="molecule type" value="Genomic_DNA"/>
</dbReference>
<protein>
    <submittedName>
        <fullName evidence="1">Uncharacterized protein</fullName>
    </submittedName>
</protein>
<gene>
    <name evidence="1" type="ORF">PFICI_09919</name>
</gene>
<dbReference type="OrthoDB" id="10516014at2759"/>
<accession>W3WXK8</accession>
<evidence type="ECO:0000313" key="2">
    <source>
        <dbReference type="Proteomes" id="UP000030651"/>
    </source>
</evidence>